<evidence type="ECO:0000259" key="1">
    <source>
        <dbReference type="Pfam" id="PF12873"/>
    </source>
</evidence>
<dbReference type="AlphaFoldDB" id="A6NY26"/>
<protein>
    <recommendedName>
        <fullName evidence="1">DUF3825 domain-containing protein</fullName>
    </recommendedName>
</protein>
<sequence>MADGSFILLEKNKSRWDMVCSGKLIALEEWIRSKVGTVAKEDASKATGDLRPERVHEITKSVMQRVSYLPGIDYRQLNNYLYVLLSRNRVSERNRVINTRLVDELGQPVYLLYVGDFNKQVDMHQAFLVDSISEAQKIFSGVTQTRLPDPLQWSEDVSDYIWDPTMEVLSLSDRVVQHIVSERTGRICGQLATLEPATLLRNIKEALFTGQQRACRDCTYALPAYSRQHNSVGMMLPLHVYTNDTELPEAVLLLSKTVHGYSLVTIVTPKQAYISVRMFRNPEETWLKGALT</sequence>
<evidence type="ECO:0000313" key="3">
    <source>
        <dbReference type="Proteomes" id="UP000003639"/>
    </source>
</evidence>
<reference evidence="2 3" key="2">
    <citation type="submission" date="2007-06" db="EMBL/GenBank/DDBJ databases">
        <title>Draft genome sequence of Pseudoflavonifractor capillosus ATCC 29799.</title>
        <authorList>
            <person name="Sudarsanam P."/>
            <person name="Ley R."/>
            <person name="Guruge J."/>
            <person name="Turnbaugh P.J."/>
            <person name="Mahowald M."/>
            <person name="Liep D."/>
            <person name="Gordon J."/>
        </authorList>
    </citation>
    <scope>NUCLEOTIDE SEQUENCE [LARGE SCALE GENOMIC DNA]</scope>
    <source>
        <strain evidence="2 3">ATCC 29799</strain>
    </source>
</reference>
<dbReference type="STRING" id="411467.BACCAP_03125"/>
<reference evidence="2 3" key="1">
    <citation type="submission" date="2007-04" db="EMBL/GenBank/DDBJ databases">
        <authorList>
            <person name="Fulton L."/>
            <person name="Clifton S."/>
            <person name="Fulton B."/>
            <person name="Xu J."/>
            <person name="Minx P."/>
            <person name="Pepin K.H."/>
            <person name="Johnson M."/>
            <person name="Thiruvilangam P."/>
            <person name="Bhonagiri V."/>
            <person name="Nash W.E."/>
            <person name="Mardis E.R."/>
            <person name="Wilson R.K."/>
        </authorList>
    </citation>
    <scope>NUCLEOTIDE SEQUENCE [LARGE SCALE GENOMIC DNA]</scope>
    <source>
        <strain evidence="2 3">ATCC 29799</strain>
    </source>
</reference>
<gene>
    <name evidence="2" type="ORF">BACCAP_03125</name>
</gene>
<dbReference type="EMBL" id="AAXG02000028">
    <property type="protein sequence ID" value="EDM99196.1"/>
    <property type="molecule type" value="Genomic_DNA"/>
</dbReference>
<dbReference type="Proteomes" id="UP000003639">
    <property type="component" value="Unassembled WGS sequence"/>
</dbReference>
<feature type="domain" description="DUF3825" evidence="1">
    <location>
        <begin position="93"/>
        <end position="286"/>
    </location>
</feature>
<keyword evidence="3" id="KW-1185">Reference proteome</keyword>
<dbReference type="InterPro" id="IPR024437">
    <property type="entry name" value="DUF3825"/>
</dbReference>
<evidence type="ECO:0000313" key="2">
    <source>
        <dbReference type="EMBL" id="EDM99196.1"/>
    </source>
</evidence>
<organism evidence="2 3">
    <name type="scientific">Pseudoflavonifractor capillosus ATCC 29799</name>
    <dbReference type="NCBI Taxonomy" id="411467"/>
    <lineage>
        <taxon>Bacteria</taxon>
        <taxon>Bacillati</taxon>
        <taxon>Bacillota</taxon>
        <taxon>Clostridia</taxon>
        <taxon>Eubacteriales</taxon>
        <taxon>Oscillospiraceae</taxon>
        <taxon>Pseudoflavonifractor</taxon>
    </lineage>
</organism>
<dbReference type="Pfam" id="PF12873">
    <property type="entry name" value="DUF3825"/>
    <property type="match status" value="1"/>
</dbReference>
<proteinExistence type="predicted"/>
<comment type="caution">
    <text evidence="2">The sequence shown here is derived from an EMBL/GenBank/DDBJ whole genome shotgun (WGS) entry which is preliminary data.</text>
</comment>
<accession>A6NY26</accession>
<name>A6NY26_9FIRM</name>